<feature type="transmembrane region" description="Helical" evidence="1">
    <location>
        <begin position="144"/>
        <end position="162"/>
    </location>
</feature>
<dbReference type="AlphaFoldDB" id="A0A9D1HC21"/>
<accession>A0A9D1HC21</accession>
<protein>
    <submittedName>
        <fullName evidence="2">Type II secretion system F family protein</fullName>
    </submittedName>
</protein>
<keyword evidence="1" id="KW-0812">Transmembrane</keyword>
<feature type="transmembrane region" description="Helical" evidence="1">
    <location>
        <begin position="12"/>
        <end position="31"/>
    </location>
</feature>
<dbReference type="EMBL" id="DVLX01000033">
    <property type="protein sequence ID" value="HIT99256.1"/>
    <property type="molecule type" value="Genomic_DNA"/>
</dbReference>
<feature type="transmembrane region" description="Helical" evidence="1">
    <location>
        <begin position="304"/>
        <end position="325"/>
    </location>
</feature>
<organism evidence="2 3">
    <name type="scientific">Candidatus Allocopromorpha excrementavium</name>
    <dbReference type="NCBI Taxonomy" id="2840741"/>
    <lineage>
        <taxon>Bacteria</taxon>
        <taxon>Bacillati</taxon>
        <taxon>Bacillota</taxon>
        <taxon>Clostridia</taxon>
        <taxon>Eubacteriales</taxon>
        <taxon>Eubacteriaceae</taxon>
        <taxon>Eubacteriaceae incertae sedis</taxon>
        <taxon>Candidatus Allocopromorpha</taxon>
    </lineage>
</organism>
<evidence type="ECO:0000313" key="2">
    <source>
        <dbReference type="EMBL" id="HIT99256.1"/>
    </source>
</evidence>
<sequence length="327" mass="36717">MNREGLREKARKRIIAVAIIGSALIIADLAVSSGGNGIKFVNSGGQIYMVRPSEEEGPAHMQMKAKVKSESGIVEKNISISLSPYHSGDGGIQQDERVLSKNEQIEYELRNIGNDFNSNTDEKKVLLPARLDTGEKIIWEQQKSANTIPVLCLVLLVMAVIYKDRYREIEKEKKSNQASVIRQLPEFVNRMVLLLNAGLVLNTAFEKSIEESAGFKKNDKDYFYRKLKGIYVLAKNTNGSLHREFRAFAKESGLKELVRISNIINDNVNKGVELTAKLQAESEMLWLNRKKSCEERGRLAETKLTLPLIIFLMVLIVITVAPALLEI</sequence>
<comment type="caution">
    <text evidence="2">The sequence shown here is derived from an EMBL/GenBank/DDBJ whole genome shotgun (WGS) entry which is preliminary data.</text>
</comment>
<proteinExistence type="predicted"/>
<keyword evidence="1" id="KW-1133">Transmembrane helix</keyword>
<gene>
    <name evidence="2" type="ORF">IAD12_03265</name>
</gene>
<evidence type="ECO:0000313" key="3">
    <source>
        <dbReference type="Proteomes" id="UP000824159"/>
    </source>
</evidence>
<reference evidence="2" key="2">
    <citation type="journal article" date="2021" name="PeerJ">
        <title>Extensive microbial diversity within the chicken gut microbiome revealed by metagenomics and culture.</title>
        <authorList>
            <person name="Gilroy R."/>
            <person name="Ravi A."/>
            <person name="Getino M."/>
            <person name="Pursley I."/>
            <person name="Horton D.L."/>
            <person name="Alikhan N.F."/>
            <person name="Baker D."/>
            <person name="Gharbi K."/>
            <person name="Hall N."/>
            <person name="Watson M."/>
            <person name="Adriaenssens E.M."/>
            <person name="Foster-Nyarko E."/>
            <person name="Jarju S."/>
            <person name="Secka A."/>
            <person name="Antonio M."/>
            <person name="Oren A."/>
            <person name="Chaudhuri R.R."/>
            <person name="La Ragione R."/>
            <person name="Hildebrand F."/>
            <person name="Pallen M.J."/>
        </authorList>
    </citation>
    <scope>NUCLEOTIDE SEQUENCE</scope>
    <source>
        <strain evidence="2">CHK176-22527</strain>
    </source>
</reference>
<reference evidence="2" key="1">
    <citation type="submission" date="2020-10" db="EMBL/GenBank/DDBJ databases">
        <authorList>
            <person name="Gilroy R."/>
        </authorList>
    </citation>
    <scope>NUCLEOTIDE SEQUENCE</scope>
    <source>
        <strain evidence="2">CHK176-22527</strain>
    </source>
</reference>
<keyword evidence="1" id="KW-0472">Membrane</keyword>
<name>A0A9D1HC21_9FIRM</name>
<evidence type="ECO:0000256" key="1">
    <source>
        <dbReference type="SAM" id="Phobius"/>
    </source>
</evidence>
<dbReference type="Proteomes" id="UP000824159">
    <property type="component" value="Unassembled WGS sequence"/>
</dbReference>